<evidence type="ECO:0000259" key="2">
    <source>
        <dbReference type="Pfam" id="PF13926"/>
    </source>
</evidence>
<accession>A0ABD1K9N9</accession>
<protein>
    <recommendedName>
        <fullName evidence="2">DUF4211 domain-containing protein</fullName>
    </recommendedName>
</protein>
<feature type="compositionally biased region" description="Acidic residues" evidence="1">
    <location>
        <begin position="185"/>
        <end position="195"/>
    </location>
</feature>
<proteinExistence type="predicted"/>
<evidence type="ECO:0000256" key="1">
    <source>
        <dbReference type="SAM" id="MobiDB-lite"/>
    </source>
</evidence>
<dbReference type="Proteomes" id="UP001591681">
    <property type="component" value="Unassembled WGS sequence"/>
</dbReference>
<organism evidence="3 4">
    <name type="scientific">Coilia grayii</name>
    <name type="common">Gray's grenadier anchovy</name>
    <dbReference type="NCBI Taxonomy" id="363190"/>
    <lineage>
        <taxon>Eukaryota</taxon>
        <taxon>Metazoa</taxon>
        <taxon>Chordata</taxon>
        <taxon>Craniata</taxon>
        <taxon>Vertebrata</taxon>
        <taxon>Euteleostomi</taxon>
        <taxon>Actinopterygii</taxon>
        <taxon>Neopterygii</taxon>
        <taxon>Teleostei</taxon>
        <taxon>Clupei</taxon>
        <taxon>Clupeiformes</taxon>
        <taxon>Clupeoidei</taxon>
        <taxon>Engraulidae</taxon>
        <taxon>Coilinae</taxon>
        <taxon>Coilia</taxon>
    </lineage>
</organism>
<feature type="region of interest" description="Disordered" evidence="1">
    <location>
        <begin position="1"/>
        <end position="229"/>
    </location>
</feature>
<evidence type="ECO:0000313" key="3">
    <source>
        <dbReference type="EMBL" id="KAL2095858.1"/>
    </source>
</evidence>
<sequence length="576" mass="66056">MFKNWGKRNKYGTAPKRIDRTQTRQPFLDDSDEESLASTTSVSSESEFESYPSGSDASDDSDSDAKRKSSESSGDSSESEEKVVSRKSRKRSATSAKALNDSSSDSDSDVEVPVRKKDTAKRFKRIKTDEDTKQTDAKRKERQRKLAELVQRRKQGVSRARKRRASPEKAEGDEPEGSAEAGTEEKDEEKDEENEEREKEEKKEKEEDSEEDAAPTMIRSSDEDSEDDSLKDFIVEDEKGPTGDGEDTEKTDVLSQLPSEFITRSPLIHFQVVVKSLLINALDENFLKSLYSGERTKRYALEMKDSLIYFDERLVLPRLENLKLRSRWKERYKDRVECYPEVNIKLTESGRRCEACELDRTGRFYVVLSGQLYHAKTLQEDQFLPEDKQRFCVGSVCASRTEVYHALKHFKYHLFVGCRAMIEEHAKKIKDGEQGDEEEPVKETVKKVFAALLQNGWINEQYDSLQEHLNKADYFQEENSGGQTPRRDLEKVLTGEEKALRPGDPGFCARARVPMPSNKDYVVRPKWNIDGDSNRGPVKKTMSRVDKQMRRFADIRRLTKSGHAVKISVEGNRMPL</sequence>
<dbReference type="PANTHER" id="PTHR14689:SF0">
    <property type="entry name" value="COILED-COIL DOMAIN-CONTAINING PROTEIN 82"/>
    <property type="match status" value="1"/>
</dbReference>
<keyword evidence="4" id="KW-1185">Reference proteome</keyword>
<feature type="domain" description="DUF4211" evidence="2">
    <location>
        <begin position="232"/>
        <end position="378"/>
    </location>
</feature>
<gene>
    <name evidence="3" type="ORF">ACEWY4_008006</name>
</gene>
<comment type="caution">
    <text evidence="3">The sequence shown here is derived from an EMBL/GenBank/DDBJ whole genome shotgun (WGS) entry which is preliminary data.</text>
</comment>
<dbReference type="AlphaFoldDB" id="A0ABD1K9N9"/>
<dbReference type="EMBL" id="JBHFQA010000007">
    <property type="protein sequence ID" value="KAL2095858.1"/>
    <property type="molecule type" value="Genomic_DNA"/>
</dbReference>
<feature type="compositionally biased region" description="Low complexity" evidence="1">
    <location>
        <begin position="93"/>
        <end position="103"/>
    </location>
</feature>
<reference evidence="3 4" key="1">
    <citation type="submission" date="2024-09" db="EMBL/GenBank/DDBJ databases">
        <title>A chromosome-level genome assembly of Gray's grenadier anchovy, Coilia grayii.</title>
        <authorList>
            <person name="Fu Z."/>
        </authorList>
    </citation>
    <scope>NUCLEOTIDE SEQUENCE [LARGE SCALE GENOMIC DNA]</scope>
    <source>
        <strain evidence="3">G4</strain>
        <tissue evidence="3">Muscle</tissue>
    </source>
</reference>
<dbReference type="InterPro" id="IPR025451">
    <property type="entry name" value="DUF4211"/>
</dbReference>
<feature type="compositionally biased region" description="Basic residues" evidence="1">
    <location>
        <begin position="1"/>
        <end position="10"/>
    </location>
</feature>
<name>A0ABD1K9N9_9TELE</name>
<feature type="compositionally biased region" description="Basic and acidic residues" evidence="1">
    <location>
        <begin position="112"/>
        <end position="151"/>
    </location>
</feature>
<feature type="compositionally biased region" description="Basic residues" evidence="1">
    <location>
        <begin position="152"/>
        <end position="164"/>
    </location>
</feature>
<feature type="compositionally biased region" description="Low complexity" evidence="1">
    <location>
        <begin position="36"/>
        <end position="56"/>
    </location>
</feature>
<dbReference type="Pfam" id="PF13926">
    <property type="entry name" value="DUF4211"/>
    <property type="match status" value="1"/>
</dbReference>
<feature type="compositionally biased region" description="Basic and acidic residues" evidence="1">
    <location>
        <begin position="196"/>
        <end position="206"/>
    </location>
</feature>
<evidence type="ECO:0000313" key="4">
    <source>
        <dbReference type="Proteomes" id="UP001591681"/>
    </source>
</evidence>
<dbReference type="PANTHER" id="PTHR14689">
    <property type="entry name" value="PHORBOL-ESTER_DAG-TYPE DOMAIN-CONTAINING PROTEIN"/>
    <property type="match status" value="1"/>
</dbReference>